<feature type="region of interest" description="Disordered" evidence="1">
    <location>
        <begin position="1"/>
        <end position="35"/>
    </location>
</feature>
<organism evidence="2 3">
    <name type="scientific">Streptomyces polychromogenes</name>
    <dbReference type="NCBI Taxonomy" id="67342"/>
    <lineage>
        <taxon>Bacteria</taxon>
        <taxon>Bacillati</taxon>
        <taxon>Actinomycetota</taxon>
        <taxon>Actinomycetes</taxon>
        <taxon>Kitasatosporales</taxon>
        <taxon>Streptomycetaceae</taxon>
        <taxon>Streptomyces</taxon>
    </lineage>
</organism>
<sequence length="103" mass="10660">MRDTVAQQPVGQVPGVRQGPSVQSGGGPAEVAEVEGGVRQGVRLRLGERRPVPRLLLPRPGGAVRDERAEREERGVRLDGVAGTGLVGVVADLDALVGGLPAR</sequence>
<protein>
    <submittedName>
        <fullName evidence="2">Uncharacterized protein</fullName>
    </submittedName>
</protein>
<comment type="caution">
    <text evidence="2">The sequence shown here is derived from an EMBL/GenBank/DDBJ whole genome shotgun (WGS) entry which is preliminary data.</text>
</comment>
<evidence type="ECO:0000313" key="3">
    <source>
        <dbReference type="Proteomes" id="UP001501867"/>
    </source>
</evidence>
<reference evidence="2 3" key="1">
    <citation type="journal article" date="2019" name="Int. J. Syst. Evol. Microbiol.">
        <title>The Global Catalogue of Microorganisms (GCM) 10K type strain sequencing project: providing services to taxonomists for standard genome sequencing and annotation.</title>
        <authorList>
            <consortium name="The Broad Institute Genomics Platform"/>
            <consortium name="The Broad Institute Genome Sequencing Center for Infectious Disease"/>
            <person name="Wu L."/>
            <person name="Ma J."/>
        </authorList>
    </citation>
    <scope>NUCLEOTIDE SEQUENCE [LARGE SCALE GENOMIC DNA]</scope>
    <source>
        <strain evidence="2 3">JCM 4505</strain>
    </source>
</reference>
<evidence type="ECO:0000256" key="1">
    <source>
        <dbReference type="SAM" id="MobiDB-lite"/>
    </source>
</evidence>
<dbReference type="Proteomes" id="UP001501867">
    <property type="component" value="Unassembled WGS sequence"/>
</dbReference>
<keyword evidence="3" id="KW-1185">Reference proteome</keyword>
<dbReference type="EMBL" id="BAAABV010000015">
    <property type="protein sequence ID" value="GAA0290117.1"/>
    <property type="molecule type" value="Genomic_DNA"/>
</dbReference>
<name>A0ABN0VDC3_9ACTN</name>
<gene>
    <name evidence="2" type="ORF">GCM10010302_30770</name>
</gene>
<evidence type="ECO:0000313" key="2">
    <source>
        <dbReference type="EMBL" id="GAA0290117.1"/>
    </source>
</evidence>
<accession>A0ABN0VDC3</accession>
<proteinExistence type="predicted"/>